<dbReference type="InterPro" id="IPR051397">
    <property type="entry name" value="Zn-ADH-like_protein"/>
</dbReference>
<sequence length="333" mass="34390">MKAAVCPEYGPPDVVRLDDVPAPPLESGQVRVQVGAAAVNFPDVLLVADKYQIHVPVPFIPGSEFAGVVTEVASDTDGFAVGDRVTGTGLFGAFAEQVCVPPAGLAQIPDGVDDRTASAFGVAHRTAYHTLRSVARIQPADDVIVLGAGGGVGLAAVQLATTLGARVTAVASSDEKLSIAEQYGAVSIVNHARGDLRAALREALSDGAHAVLDPVGGDLSEPALRTLRRGGRFVTIGYAAGAIPRIPLNLVLVKGIHILGFQFQDIDPDEFTRNEAELRDLLATGAVRPHIGAVYPLSEAAAALREVASGKAVGKVVIDLRTPSADRSTPATP</sequence>
<gene>
    <name evidence="2" type="ORF">A5792_07910</name>
</gene>
<dbReference type="RefSeq" id="WP_064938188.1">
    <property type="nucleotide sequence ID" value="NZ_LZSO01000051.1"/>
</dbReference>
<dbReference type="InterPro" id="IPR011032">
    <property type="entry name" value="GroES-like_sf"/>
</dbReference>
<dbReference type="PANTHER" id="PTHR43677">
    <property type="entry name" value="SHORT-CHAIN DEHYDROGENASE/REDUCTASE"/>
    <property type="match status" value="1"/>
</dbReference>
<dbReference type="InterPro" id="IPR036291">
    <property type="entry name" value="NAD(P)-bd_dom_sf"/>
</dbReference>
<dbReference type="PANTHER" id="PTHR43677:SF4">
    <property type="entry name" value="QUINONE OXIDOREDUCTASE-LIKE PROTEIN 2"/>
    <property type="match status" value="1"/>
</dbReference>
<dbReference type="InterPro" id="IPR013154">
    <property type="entry name" value="ADH-like_N"/>
</dbReference>
<dbReference type="Proteomes" id="UP000093902">
    <property type="component" value="Unassembled WGS sequence"/>
</dbReference>
<evidence type="ECO:0000259" key="1">
    <source>
        <dbReference type="SMART" id="SM00829"/>
    </source>
</evidence>
<organism evidence="2 3">
    <name type="scientific">Mycolicibacterium peregrinum</name>
    <name type="common">Mycobacterium peregrinum</name>
    <dbReference type="NCBI Taxonomy" id="43304"/>
    <lineage>
        <taxon>Bacteria</taxon>
        <taxon>Bacillati</taxon>
        <taxon>Actinomycetota</taxon>
        <taxon>Actinomycetes</taxon>
        <taxon>Mycobacteriales</taxon>
        <taxon>Mycobacteriaceae</taxon>
        <taxon>Mycolicibacterium</taxon>
    </lineage>
</organism>
<dbReference type="Pfam" id="PF08240">
    <property type="entry name" value="ADH_N"/>
    <property type="match status" value="1"/>
</dbReference>
<evidence type="ECO:0000313" key="2">
    <source>
        <dbReference type="EMBL" id="OBB21949.1"/>
    </source>
</evidence>
<dbReference type="SMART" id="SM00829">
    <property type="entry name" value="PKS_ER"/>
    <property type="match status" value="1"/>
</dbReference>
<dbReference type="Gene3D" id="3.40.50.720">
    <property type="entry name" value="NAD(P)-binding Rossmann-like Domain"/>
    <property type="match status" value="1"/>
</dbReference>
<dbReference type="InterPro" id="IPR020843">
    <property type="entry name" value="ER"/>
</dbReference>
<dbReference type="SUPFAM" id="SSF51735">
    <property type="entry name" value="NAD(P)-binding Rossmann-fold domains"/>
    <property type="match status" value="1"/>
</dbReference>
<dbReference type="STRING" id="43304.GCA_001403655_04341"/>
<dbReference type="EMBL" id="LZSO01000051">
    <property type="protein sequence ID" value="OBB21949.1"/>
    <property type="molecule type" value="Genomic_DNA"/>
</dbReference>
<feature type="domain" description="Enoyl reductase (ER)" evidence="1">
    <location>
        <begin position="10"/>
        <end position="318"/>
    </location>
</feature>
<evidence type="ECO:0000313" key="3">
    <source>
        <dbReference type="Proteomes" id="UP000093902"/>
    </source>
</evidence>
<dbReference type="InterPro" id="IPR013149">
    <property type="entry name" value="ADH-like_C"/>
</dbReference>
<dbReference type="Pfam" id="PF00107">
    <property type="entry name" value="ADH_zinc_N"/>
    <property type="match status" value="1"/>
</dbReference>
<dbReference type="OrthoDB" id="4190732at2"/>
<comment type="caution">
    <text evidence="2">The sequence shown here is derived from an EMBL/GenBank/DDBJ whole genome shotgun (WGS) entry which is preliminary data.</text>
</comment>
<dbReference type="SUPFAM" id="SSF50129">
    <property type="entry name" value="GroES-like"/>
    <property type="match status" value="1"/>
</dbReference>
<reference evidence="3" key="1">
    <citation type="submission" date="2016-06" db="EMBL/GenBank/DDBJ databases">
        <authorList>
            <person name="Sutton G."/>
            <person name="Brinkac L."/>
            <person name="Sanka R."/>
            <person name="Adams M."/>
            <person name="Lau E."/>
            <person name="Mehaffy C."/>
            <person name="Tameris M."/>
            <person name="Hatherill M."/>
            <person name="Hanekom W."/>
            <person name="Mahomed H."/>
            <person name="Mcshane H."/>
        </authorList>
    </citation>
    <scope>NUCLEOTIDE SEQUENCE [LARGE SCALE GENOMIC DNA]</scope>
    <source>
        <strain evidence="3">852002-51209_SCH5440388</strain>
    </source>
</reference>
<accession>A0A1A0QKA5</accession>
<dbReference type="Gene3D" id="3.90.180.10">
    <property type="entry name" value="Medium-chain alcohol dehydrogenases, catalytic domain"/>
    <property type="match status" value="1"/>
</dbReference>
<proteinExistence type="predicted"/>
<protein>
    <submittedName>
        <fullName evidence="2">NADPH:quinone oxidoreductase</fullName>
    </submittedName>
</protein>
<dbReference type="GO" id="GO:0016491">
    <property type="term" value="F:oxidoreductase activity"/>
    <property type="evidence" value="ECO:0007669"/>
    <property type="project" value="InterPro"/>
</dbReference>
<dbReference type="CDD" id="cd08241">
    <property type="entry name" value="QOR1"/>
    <property type="match status" value="1"/>
</dbReference>
<name>A0A1A0QKA5_MYCPR</name>
<dbReference type="AlphaFoldDB" id="A0A1A0QKA5"/>